<dbReference type="EMBL" id="MGEU01000021">
    <property type="protein sequence ID" value="OGL90762.1"/>
    <property type="molecule type" value="Genomic_DNA"/>
</dbReference>
<comment type="caution">
    <text evidence="1">The sequence shown here is derived from an EMBL/GenBank/DDBJ whole genome shotgun (WGS) entry which is preliminary data.</text>
</comment>
<dbReference type="CDD" id="cd24049">
    <property type="entry name" value="ASKHA_NBD_PilM"/>
    <property type="match status" value="1"/>
</dbReference>
<sequence>MGIFTHEQSYLGVDIGSANIKVVELKNEHGRARLATYGFVEQSTDIVKTNSQEETQRTARLLAAIVEKAKAGTRKAVSALPNFSVFSSVMSLPQMSQKDLSQAVHWEAKKFVPLPIEEMVIDWKVLPGPGKREGASTASGPVSAAAGTAESAQALVRVLLTAAPKNLVERYVQLFKLANLELTGLETESFALERALVGNDPNPAMIMDIGALTSDIMVVEHGITLLNRSVDVGGITITKAIAGSLGVDARRAEQFKRDMGFTAQSDGGIFKIIESSISPIINELKYCFDLYRSQEGERRVSRIILTGGSAFLPELSEYLTRLLAIKVFIGDPWARVIYPAELRPALEELGPRFAVAVGLAMREIG</sequence>
<organism evidence="1 2">
    <name type="scientific">Candidatus Uhrbacteria bacterium RIFCSPLOWO2_02_FULL_54_37</name>
    <dbReference type="NCBI Taxonomy" id="1802412"/>
    <lineage>
        <taxon>Bacteria</taxon>
        <taxon>Candidatus Uhriibacteriota</taxon>
    </lineage>
</organism>
<evidence type="ECO:0008006" key="3">
    <source>
        <dbReference type="Google" id="ProtNLM"/>
    </source>
</evidence>
<accession>A0A1F7VJT8</accession>
<protein>
    <recommendedName>
        <fullName evidence="3">SHS2 domain-containing protein</fullName>
    </recommendedName>
</protein>
<dbReference type="Proteomes" id="UP000177750">
    <property type="component" value="Unassembled WGS sequence"/>
</dbReference>
<dbReference type="SUPFAM" id="SSF53067">
    <property type="entry name" value="Actin-like ATPase domain"/>
    <property type="match status" value="2"/>
</dbReference>
<dbReference type="AlphaFoldDB" id="A0A1F7VJT8"/>
<dbReference type="InterPro" id="IPR050696">
    <property type="entry name" value="FtsA/MreB"/>
</dbReference>
<gene>
    <name evidence="1" type="ORF">A3J36_02130</name>
</gene>
<dbReference type="PANTHER" id="PTHR32432">
    <property type="entry name" value="CELL DIVISION PROTEIN FTSA-RELATED"/>
    <property type="match status" value="1"/>
</dbReference>
<dbReference type="NCBIfam" id="TIGR01175">
    <property type="entry name" value="pilM"/>
    <property type="match status" value="1"/>
</dbReference>
<evidence type="ECO:0000313" key="2">
    <source>
        <dbReference type="Proteomes" id="UP000177750"/>
    </source>
</evidence>
<dbReference type="InterPro" id="IPR005883">
    <property type="entry name" value="PilM"/>
</dbReference>
<name>A0A1F7VJT8_9BACT</name>
<proteinExistence type="predicted"/>
<reference evidence="1 2" key="1">
    <citation type="journal article" date="2016" name="Nat. Commun.">
        <title>Thousands of microbial genomes shed light on interconnected biogeochemical processes in an aquifer system.</title>
        <authorList>
            <person name="Anantharaman K."/>
            <person name="Brown C.T."/>
            <person name="Hug L.A."/>
            <person name="Sharon I."/>
            <person name="Castelle C.J."/>
            <person name="Probst A.J."/>
            <person name="Thomas B.C."/>
            <person name="Singh A."/>
            <person name="Wilkins M.J."/>
            <person name="Karaoz U."/>
            <person name="Brodie E.L."/>
            <person name="Williams K.H."/>
            <person name="Hubbard S.S."/>
            <person name="Banfield J.F."/>
        </authorList>
    </citation>
    <scope>NUCLEOTIDE SEQUENCE [LARGE SCALE GENOMIC DNA]</scope>
</reference>
<evidence type="ECO:0000313" key="1">
    <source>
        <dbReference type="EMBL" id="OGL90762.1"/>
    </source>
</evidence>
<dbReference type="PANTHER" id="PTHR32432:SF3">
    <property type="entry name" value="ETHANOLAMINE UTILIZATION PROTEIN EUTJ"/>
    <property type="match status" value="1"/>
</dbReference>
<dbReference type="Pfam" id="PF11104">
    <property type="entry name" value="PilM_2"/>
    <property type="match status" value="1"/>
</dbReference>
<dbReference type="Gene3D" id="3.30.420.40">
    <property type="match status" value="2"/>
</dbReference>
<dbReference type="PIRSF" id="PIRSF019169">
    <property type="entry name" value="PilM"/>
    <property type="match status" value="1"/>
</dbReference>
<dbReference type="InterPro" id="IPR043129">
    <property type="entry name" value="ATPase_NBD"/>
</dbReference>
<dbReference type="Gene3D" id="3.30.1490.300">
    <property type="match status" value="1"/>
</dbReference>